<reference evidence="1 2" key="1">
    <citation type="submission" date="2018-05" db="EMBL/GenBank/DDBJ databases">
        <title>Genomic Encyclopedia of Type Strains, Phase IV (KMG-IV): sequencing the most valuable type-strain genomes for metagenomic binning, comparative biology and taxonomic classification.</title>
        <authorList>
            <person name="Goeker M."/>
        </authorList>
    </citation>
    <scope>NUCLEOTIDE SEQUENCE [LARGE SCALE GENOMIC DNA]</scope>
    <source>
        <strain evidence="1 2">DSM 100333</strain>
    </source>
</reference>
<gene>
    <name evidence="1" type="ORF">C7379_101130</name>
</gene>
<evidence type="ECO:0000313" key="2">
    <source>
        <dbReference type="Proteomes" id="UP000245870"/>
    </source>
</evidence>
<proteinExistence type="predicted"/>
<comment type="caution">
    <text evidence="1">The sequence shown here is derived from an EMBL/GenBank/DDBJ whole genome shotgun (WGS) entry which is preliminary data.</text>
</comment>
<dbReference type="Proteomes" id="UP000245870">
    <property type="component" value="Unassembled WGS sequence"/>
</dbReference>
<dbReference type="EMBL" id="QENY01000001">
    <property type="protein sequence ID" value="PVX59360.1"/>
    <property type="molecule type" value="Genomic_DNA"/>
</dbReference>
<organism evidence="1 2">
    <name type="scientific">Hallella colorans</name>
    <dbReference type="NCBI Taxonomy" id="1703337"/>
    <lineage>
        <taxon>Bacteria</taxon>
        <taxon>Pseudomonadati</taxon>
        <taxon>Bacteroidota</taxon>
        <taxon>Bacteroidia</taxon>
        <taxon>Bacteroidales</taxon>
        <taxon>Prevotellaceae</taxon>
        <taxon>Hallella</taxon>
    </lineage>
</organism>
<name>A0A2U0UP31_9BACT</name>
<keyword evidence="2" id="KW-1185">Reference proteome</keyword>
<evidence type="ECO:0000313" key="1">
    <source>
        <dbReference type="EMBL" id="PVX59360.1"/>
    </source>
</evidence>
<sequence>MAEMLLNTLFSHFPDEKGCIDYFRNIRFMVAIT</sequence>
<protein>
    <submittedName>
        <fullName evidence="1">Uncharacterized protein</fullName>
    </submittedName>
</protein>
<accession>A0A2U0UP31</accession>
<dbReference type="AlphaFoldDB" id="A0A2U0UP31"/>